<protein>
    <submittedName>
        <fullName evidence="1">Uncharacterized protein</fullName>
    </submittedName>
</protein>
<keyword evidence="2" id="KW-1185">Reference proteome</keyword>
<organism evidence="1 2">
    <name type="scientific">Streptomyces brasiliensis</name>
    <dbReference type="NCBI Taxonomy" id="1954"/>
    <lineage>
        <taxon>Bacteria</taxon>
        <taxon>Bacillati</taxon>
        <taxon>Actinomycetota</taxon>
        <taxon>Actinomycetes</taxon>
        <taxon>Kitasatosporales</taxon>
        <taxon>Streptomycetaceae</taxon>
        <taxon>Streptomyces</taxon>
    </lineage>
</organism>
<dbReference type="Proteomes" id="UP000657574">
    <property type="component" value="Unassembled WGS sequence"/>
</dbReference>
<evidence type="ECO:0000313" key="1">
    <source>
        <dbReference type="EMBL" id="GGJ50409.1"/>
    </source>
</evidence>
<reference evidence="1" key="1">
    <citation type="journal article" date="2014" name="Int. J. Syst. Evol. Microbiol.">
        <title>Complete genome sequence of Corynebacterium casei LMG S-19264T (=DSM 44701T), isolated from a smear-ripened cheese.</title>
        <authorList>
            <consortium name="US DOE Joint Genome Institute (JGI-PGF)"/>
            <person name="Walter F."/>
            <person name="Albersmeier A."/>
            <person name="Kalinowski J."/>
            <person name="Ruckert C."/>
        </authorList>
    </citation>
    <scope>NUCLEOTIDE SEQUENCE</scope>
    <source>
        <strain evidence="1">JCM 3086</strain>
    </source>
</reference>
<name>A0A917L7J6_9ACTN</name>
<proteinExistence type="predicted"/>
<reference evidence="1" key="2">
    <citation type="submission" date="2020-09" db="EMBL/GenBank/DDBJ databases">
        <authorList>
            <person name="Sun Q."/>
            <person name="Ohkuma M."/>
        </authorList>
    </citation>
    <scope>NUCLEOTIDE SEQUENCE</scope>
    <source>
        <strain evidence="1">JCM 3086</strain>
    </source>
</reference>
<evidence type="ECO:0000313" key="2">
    <source>
        <dbReference type="Proteomes" id="UP000657574"/>
    </source>
</evidence>
<dbReference type="AlphaFoldDB" id="A0A917L7J6"/>
<gene>
    <name evidence="1" type="ORF">GCM10010121_071830</name>
</gene>
<sequence length="87" mass="9744">MSGASADSYCIPRENDENIHQVTRQPLPGPDQWPVPPHLHLCDGGKAWPVHVLMGGGNPYLFLWERRAVCAAEQLTDTERPVRTREA</sequence>
<comment type="caution">
    <text evidence="1">The sequence shown here is derived from an EMBL/GenBank/DDBJ whole genome shotgun (WGS) entry which is preliminary data.</text>
</comment>
<accession>A0A917L7J6</accession>
<dbReference type="EMBL" id="BMQA01000038">
    <property type="protein sequence ID" value="GGJ50409.1"/>
    <property type="molecule type" value="Genomic_DNA"/>
</dbReference>